<keyword evidence="3" id="KW-1185">Reference proteome</keyword>
<dbReference type="RefSeq" id="WP_267623849.1">
    <property type="nucleotide sequence ID" value="NZ_JAODIW010000008.1"/>
</dbReference>
<organism evidence="2 3">
    <name type="scientific">Halobium salinum</name>
    <dbReference type="NCBI Taxonomy" id="1364940"/>
    <lineage>
        <taxon>Archaea</taxon>
        <taxon>Methanobacteriati</taxon>
        <taxon>Methanobacteriota</taxon>
        <taxon>Stenosarchaea group</taxon>
        <taxon>Halobacteria</taxon>
        <taxon>Halobacteriales</taxon>
        <taxon>Haloferacaceae</taxon>
        <taxon>Halobium</taxon>
    </lineage>
</organism>
<dbReference type="AlphaFoldDB" id="A0ABD5PCC0"/>
<feature type="compositionally biased region" description="Basic and acidic residues" evidence="1">
    <location>
        <begin position="9"/>
        <end position="21"/>
    </location>
</feature>
<name>A0ABD5PCC0_9EURY</name>
<dbReference type="EMBL" id="JBHSDS010000006">
    <property type="protein sequence ID" value="MFC4358426.1"/>
    <property type="molecule type" value="Genomic_DNA"/>
</dbReference>
<dbReference type="Proteomes" id="UP001595921">
    <property type="component" value="Unassembled WGS sequence"/>
</dbReference>
<proteinExistence type="predicted"/>
<feature type="region of interest" description="Disordered" evidence="1">
    <location>
        <begin position="1"/>
        <end position="21"/>
    </location>
</feature>
<evidence type="ECO:0000313" key="2">
    <source>
        <dbReference type="EMBL" id="MFC4358426.1"/>
    </source>
</evidence>
<accession>A0ABD5PCC0</accession>
<protein>
    <submittedName>
        <fullName evidence="2">Uncharacterized protein</fullName>
    </submittedName>
</protein>
<evidence type="ECO:0000256" key="1">
    <source>
        <dbReference type="SAM" id="MobiDB-lite"/>
    </source>
</evidence>
<sequence length="107" mass="11310">MDTNWDSVTCDRGRTADRPTHVSLEGHVDDLEFGDALVGGDDGVALERITLFPERGPADGMGVVVEGRVEGDDEGGDGTERRKTDRAPSGTTAADAREPRSGEPAND</sequence>
<feature type="region of interest" description="Disordered" evidence="1">
    <location>
        <begin position="68"/>
        <end position="107"/>
    </location>
</feature>
<gene>
    <name evidence="2" type="ORF">ACFO0N_10795</name>
</gene>
<evidence type="ECO:0000313" key="3">
    <source>
        <dbReference type="Proteomes" id="UP001595921"/>
    </source>
</evidence>
<comment type="caution">
    <text evidence="2">The sequence shown here is derived from an EMBL/GenBank/DDBJ whole genome shotgun (WGS) entry which is preliminary data.</text>
</comment>
<reference evidence="2 3" key="1">
    <citation type="journal article" date="2019" name="Int. J. Syst. Evol. Microbiol.">
        <title>The Global Catalogue of Microorganisms (GCM) 10K type strain sequencing project: providing services to taxonomists for standard genome sequencing and annotation.</title>
        <authorList>
            <consortium name="The Broad Institute Genomics Platform"/>
            <consortium name="The Broad Institute Genome Sequencing Center for Infectious Disease"/>
            <person name="Wu L."/>
            <person name="Ma J."/>
        </authorList>
    </citation>
    <scope>NUCLEOTIDE SEQUENCE [LARGE SCALE GENOMIC DNA]</scope>
    <source>
        <strain evidence="2 3">CGMCC 1.12553</strain>
    </source>
</reference>